<dbReference type="AlphaFoldDB" id="A0A5C8CDE1"/>
<evidence type="ECO:0000313" key="2">
    <source>
        <dbReference type="Proteomes" id="UP000325116"/>
    </source>
</evidence>
<comment type="caution">
    <text evidence="1">The sequence shown here is derived from an EMBL/GenBank/DDBJ whole genome shotgun (WGS) entry which is preliminary data.</text>
</comment>
<organism evidence="1 2">
    <name type="scientific">Brachyspira aalborgi</name>
    <dbReference type="NCBI Taxonomy" id="29522"/>
    <lineage>
        <taxon>Bacteria</taxon>
        <taxon>Pseudomonadati</taxon>
        <taxon>Spirochaetota</taxon>
        <taxon>Spirochaetia</taxon>
        <taxon>Brachyspirales</taxon>
        <taxon>Brachyspiraceae</taxon>
        <taxon>Brachyspira</taxon>
    </lineage>
</organism>
<reference evidence="1 2" key="1">
    <citation type="journal article" date="1992" name="Lakartidningen">
        <title>[Penicillin V and not amoxicillin is the first choice preparation in acute otitis].</title>
        <authorList>
            <person name="Kamme C."/>
            <person name="Lundgren K."/>
            <person name="Prellner K."/>
        </authorList>
    </citation>
    <scope>NUCLEOTIDE SEQUENCE [LARGE SCALE GENOMIC DNA]</scope>
    <source>
        <strain evidence="1 2">W1</strain>
    </source>
</reference>
<proteinExistence type="predicted"/>
<evidence type="ECO:0008006" key="3">
    <source>
        <dbReference type="Google" id="ProtNLM"/>
    </source>
</evidence>
<evidence type="ECO:0000313" key="1">
    <source>
        <dbReference type="EMBL" id="TXJ11067.1"/>
    </source>
</evidence>
<dbReference type="RefSeq" id="WP_147758957.1">
    <property type="nucleotide sequence ID" value="NZ_SAXT01000006.1"/>
</dbReference>
<name>A0A5C8CDE1_9SPIR</name>
<dbReference type="Proteomes" id="UP000325116">
    <property type="component" value="Unassembled WGS sequence"/>
</dbReference>
<protein>
    <recommendedName>
        <fullName evidence="3">PorT family protein</fullName>
    </recommendedName>
</protein>
<dbReference type="EMBL" id="SAXT01000006">
    <property type="protein sequence ID" value="TXJ11067.1"/>
    <property type="molecule type" value="Genomic_DNA"/>
</dbReference>
<gene>
    <name evidence="1" type="ORF">EPJ80_10580</name>
</gene>
<sequence length="253" mass="28960">MKIYFKILIITMLLNRLVFAKSGFEYGFQIPLGMSVGIDRFILNKDSSSAQQSNYNSKLKQNSKKSYIGLDSGILIHLGYNFKFKKNMSLSLLFETGYSHDSFASYSKNKGSASIKDFNCYIFESMVFGIYPKFNWNKFSFGIAGGIKVPLYARIKDSVADYQNSKITQNIEIIKANQLKNVFKVPIIPYLKFSVDYLIYSDKKLNLFLGGYIGYDFGIYLKTPKFNDNDLRKVIKQNISSFDLGFQIGIKII</sequence>
<accession>A0A5C8CDE1</accession>